<dbReference type="Gene3D" id="1.10.3720.10">
    <property type="entry name" value="MetI-like"/>
    <property type="match status" value="1"/>
</dbReference>
<comment type="caution">
    <text evidence="9">The sequence shown here is derived from an EMBL/GenBank/DDBJ whole genome shotgun (WGS) entry which is preliminary data.</text>
</comment>
<accession>A0A398CCA9</accession>
<evidence type="ECO:0000256" key="6">
    <source>
        <dbReference type="ARBA" id="ARBA00023136"/>
    </source>
</evidence>
<evidence type="ECO:0000256" key="5">
    <source>
        <dbReference type="ARBA" id="ARBA00022989"/>
    </source>
</evidence>
<sequence length="259" mass="28613">MSRFKKILLSGWTPWFVPILVVAAWQLLGQYGYISTRLIPTPLKVAEAFISLSRSGVLLEYIWSSTKRAFTGFAIGGGIGFALGLLNGVFRIANNVLDSTLQMVRNIPHLALIPIVIIWFGIGEPAKIFLVALGVFFPIYLNTLHGIRSVDRGLIEMAKVYGLRGPSLYRHVILPGSVSSILVGVRFALGFMWLTLIVSETISADSGIGYMAMNAREFMQMEVVVLAIIMYAVLGKLSDLAAKGLERLLLQWHPNYANR</sequence>
<dbReference type="FunFam" id="1.10.3720.10:FF:000003">
    <property type="entry name" value="Aliphatic sulfonate ABC transporter permease"/>
    <property type="match status" value="1"/>
</dbReference>
<dbReference type="Pfam" id="PF00528">
    <property type="entry name" value="BPD_transp_1"/>
    <property type="match status" value="1"/>
</dbReference>
<gene>
    <name evidence="9" type="primary">ssuC</name>
    <name evidence="9" type="ORF">D3H35_26840</name>
</gene>
<keyword evidence="3" id="KW-1003">Cell membrane</keyword>
<dbReference type="PROSITE" id="PS50928">
    <property type="entry name" value="ABC_TM1"/>
    <property type="match status" value="1"/>
</dbReference>
<keyword evidence="5 7" id="KW-1133">Transmembrane helix</keyword>
<dbReference type="InterPro" id="IPR035906">
    <property type="entry name" value="MetI-like_sf"/>
</dbReference>
<evidence type="ECO:0000256" key="4">
    <source>
        <dbReference type="ARBA" id="ARBA00022692"/>
    </source>
</evidence>
<evidence type="ECO:0000256" key="1">
    <source>
        <dbReference type="ARBA" id="ARBA00004651"/>
    </source>
</evidence>
<dbReference type="InterPro" id="IPR000515">
    <property type="entry name" value="MetI-like"/>
</dbReference>
<comment type="subcellular location">
    <subcellularLocation>
        <location evidence="1 7">Cell membrane</location>
        <topology evidence="1 7">Multi-pass membrane protein</topology>
    </subcellularLocation>
</comment>
<dbReference type="EMBL" id="QXJM01000048">
    <property type="protein sequence ID" value="RIE00806.1"/>
    <property type="molecule type" value="Genomic_DNA"/>
</dbReference>
<evidence type="ECO:0000313" key="9">
    <source>
        <dbReference type="EMBL" id="RIE00806.1"/>
    </source>
</evidence>
<dbReference type="SUPFAM" id="SSF161098">
    <property type="entry name" value="MetI-like"/>
    <property type="match status" value="1"/>
</dbReference>
<evidence type="ECO:0000313" key="10">
    <source>
        <dbReference type="Proteomes" id="UP000266340"/>
    </source>
</evidence>
<feature type="domain" description="ABC transmembrane type-1" evidence="8">
    <location>
        <begin position="62"/>
        <end position="241"/>
    </location>
</feature>
<dbReference type="AlphaFoldDB" id="A0A398CCA9"/>
<evidence type="ECO:0000256" key="7">
    <source>
        <dbReference type="RuleBase" id="RU363032"/>
    </source>
</evidence>
<protein>
    <submittedName>
        <fullName evidence="9">Aliphatic sulfonate ABC transporter permease SsuC</fullName>
    </submittedName>
</protein>
<keyword evidence="4 7" id="KW-0812">Transmembrane</keyword>
<evidence type="ECO:0000256" key="3">
    <source>
        <dbReference type="ARBA" id="ARBA00022475"/>
    </source>
</evidence>
<feature type="transmembrane region" description="Helical" evidence="7">
    <location>
        <begin position="12"/>
        <end position="33"/>
    </location>
</feature>
<proteinExistence type="inferred from homology"/>
<feature type="transmembrane region" description="Helical" evidence="7">
    <location>
        <begin position="104"/>
        <end position="122"/>
    </location>
</feature>
<keyword evidence="6 7" id="KW-0472">Membrane</keyword>
<dbReference type="CDD" id="cd06261">
    <property type="entry name" value="TM_PBP2"/>
    <property type="match status" value="1"/>
</dbReference>
<dbReference type="Proteomes" id="UP000266340">
    <property type="component" value="Unassembled WGS sequence"/>
</dbReference>
<name>A0A398CCA9_9BACL</name>
<organism evidence="9 10">
    <name type="scientific">Cohnella faecalis</name>
    <dbReference type="NCBI Taxonomy" id="2315694"/>
    <lineage>
        <taxon>Bacteria</taxon>
        <taxon>Bacillati</taxon>
        <taxon>Bacillota</taxon>
        <taxon>Bacilli</taxon>
        <taxon>Bacillales</taxon>
        <taxon>Paenibacillaceae</taxon>
        <taxon>Cohnella</taxon>
    </lineage>
</organism>
<dbReference type="RefSeq" id="WP_119152200.1">
    <property type="nucleotide sequence ID" value="NZ_JBHSOV010000011.1"/>
</dbReference>
<feature type="transmembrane region" description="Helical" evidence="7">
    <location>
        <begin position="69"/>
        <end position="92"/>
    </location>
</feature>
<dbReference type="PANTHER" id="PTHR30151">
    <property type="entry name" value="ALKANE SULFONATE ABC TRANSPORTER-RELATED, MEMBRANE SUBUNIT"/>
    <property type="match status" value="1"/>
</dbReference>
<dbReference type="PANTHER" id="PTHR30151:SF38">
    <property type="entry name" value="ALIPHATIC SULFONATES TRANSPORT PERMEASE PROTEIN SSUC-RELATED"/>
    <property type="match status" value="1"/>
</dbReference>
<keyword evidence="2 7" id="KW-0813">Transport</keyword>
<dbReference type="GO" id="GO:0042918">
    <property type="term" value="P:alkanesulfonate transmembrane transport"/>
    <property type="evidence" value="ECO:0007669"/>
    <property type="project" value="UniProtKB-ARBA"/>
</dbReference>
<feature type="transmembrane region" description="Helical" evidence="7">
    <location>
        <begin position="128"/>
        <end position="147"/>
    </location>
</feature>
<evidence type="ECO:0000259" key="8">
    <source>
        <dbReference type="PROSITE" id="PS50928"/>
    </source>
</evidence>
<evidence type="ECO:0000256" key="2">
    <source>
        <dbReference type="ARBA" id="ARBA00022448"/>
    </source>
</evidence>
<comment type="similarity">
    <text evidence="7">Belongs to the binding-protein-dependent transport system permease family.</text>
</comment>
<keyword evidence="10" id="KW-1185">Reference proteome</keyword>
<feature type="transmembrane region" description="Helical" evidence="7">
    <location>
        <begin position="218"/>
        <end position="237"/>
    </location>
</feature>
<dbReference type="GO" id="GO:0005886">
    <property type="term" value="C:plasma membrane"/>
    <property type="evidence" value="ECO:0007669"/>
    <property type="project" value="UniProtKB-SubCell"/>
</dbReference>
<feature type="transmembrane region" description="Helical" evidence="7">
    <location>
        <begin position="168"/>
        <end position="198"/>
    </location>
</feature>
<reference evidence="9 10" key="1">
    <citation type="submission" date="2018-09" db="EMBL/GenBank/DDBJ databases">
        <title>Cohnella cavernae sp. nov., isolated from a karst cave.</title>
        <authorList>
            <person name="Zhu H."/>
        </authorList>
    </citation>
    <scope>NUCLEOTIDE SEQUENCE [LARGE SCALE GENOMIC DNA]</scope>
    <source>
        <strain evidence="9 10">K2E09-144</strain>
    </source>
</reference>
<dbReference type="OrthoDB" id="9804353at2"/>
<dbReference type="NCBIfam" id="NF008470">
    <property type="entry name" value="PRK11365.1"/>
    <property type="match status" value="1"/>
</dbReference>